<feature type="compositionally biased region" description="Basic and acidic residues" evidence="8">
    <location>
        <begin position="396"/>
        <end position="411"/>
    </location>
</feature>
<keyword evidence="5 9" id="KW-1133">Transmembrane helix</keyword>
<feature type="transmembrane region" description="Helical" evidence="9">
    <location>
        <begin position="472"/>
        <end position="493"/>
    </location>
</feature>
<dbReference type="OrthoDB" id="1699231at2759"/>
<feature type="transmembrane region" description="Helical" evidence="9">
    <location>
        <begin position="299"/>
        <end position="320"/>
    </location>
</feature>
<dbReference type="InterPro" id="IPR004713">
    <property type="entry name" value="CaH_exchang"/>
</dbReference>
<reference evidence="11 12" key="1">
    <citation type="journal article" date="2016" name="Mol. Biol. Evol.">
        <title>Comparative Genomics of Early-Diverging Mushroom-Forming Fungi Provides Insights into the Origins of Lignocellulose Decay Capabilities.</title>
        <authorList>
            <person name="Nagy L.G."/>
            <person name="Riley R."/>
            <person name="Tritt A."/>
            <person name="Adam C."/>
            <person name="Daum C."/>
            <person name="Floudas D."/>
            <person name="Sun H."/>
            <person name="Yadav J.S."/>
            <person name="Pangilinan J."/>
            <person name="Larsson K.H."/>
            <person name="Matsuura K."/>
            <person name="Barry K."/>
            <person name="Labutti K."/>
            <person name="Kuo R."/>
            <person name="Ohm R.A."/>
            <person name="Bhattacharya S.S."/>
            <person name="Shirouzu T."/>
            <person name="Yoshinaga Y."/>
            <person name="Martin F.M."/>
            <person name="Grigoriev I.V."/>
            <person name="Hibbett D.S."/>
        </authorList>
    </citation>
    <scope>NUCLEOTIDE SEQUENCE [LARGE SCALE GENOMIC DNA]</scope>
    <source>
        <strain evidence="11 12">TUFC12733</strain>
    </source>
</reference>
<feature type="transmembrane region" description="Helical" evidence="9">
    <location>
        <begin position="505"/>
        <end position="528"/>
    </location>
</feature>
<organism evidence="11 12">
    <name type="scientific">Calocera viscosa (strain TUFC12733)</name>
    <dbReference type="NCBI Taxonomy" id="1330018"/>
    <lineage>
        <taxon>Eukaryota</taxon>
        <taxon>Fungi</taxon>
        <taxon>Dikarya</taxon>
        <taxon>Basidiomycota</taxon>
        <taxon>Agaricomycotina</taxon>
        <taxon>Dacrymycetes</taxon>
        <taxon>Dacrymycetales</taxon>
        <taxon>Dacrymycetaceae</taxon>
        <taxon>Calocera</taxon>
    </lineage>
</organism>
<sequence length="596" mass="64501">MSNTSANNIEVYPLSERPAQVWASPQEEVDPVSIEDELARREAGPDSPTTLARRHSYPARKQSNDVERVGSGKRNGEPIRLTGTRTSRRGKTTLETVKEHAQTLLQPQDPRLRDRPPPTWGQSLKAVVTASWLNLLLICIPIGWALHFTPVTPIIVFVFNFLAIIPLAKLLAFATEEIAMRVGQTLGGLLNATLGNAVELIVAIIALTQCKLTIVQSSLVGSILSNLLLVLGMCFFAGGTKYSEQGFLVAPAQLNSSLLVLSVIAVLLPAAFNMAITASNNADSNTSNDVTTQSEAHDILQMSHGVAVILLIIYACNLIFQLWSHADVLNEVASKSTAYPENVNFKFQYKKMGKKLQRIGRQGGKDSDEVMSEGGQATSSSTTTQEQSAAARKRANKDSSEKTPGEAEKAEGQVSTSEQGEEEEEEVEYPTMNMWTCGGLLLFVTVLVGVTAEFLVDSIDGVTASGHISEEWVGLILLPIVGNAAEHVTAVTVSVKNKLDLSMGVAVGSSIQIALFVIPLMVVLSWIMGKPLTMLFDPFESVVLFLSVLTVNYVVADGRSNWLEGMILMNLYAIVAVTFWFYPGFNPSTTLGLTCS</sequence>
<dbReference type="GO" id="GO:0012505">
    <property type="term" value="C:endomembrane system"/>
    <property type="evidence" value="ECO:0007669"/>
    <property type="project" value="UniProtKB-SubCell"/>
</dbReference>
<feature type="transmembrane region" description="Helical" evidence="9">
    <location>
        <begin position="126"/>
        <end position="148"/>
    </location>
</feature>
<feature type="compositionally biased region" description="Acidic residues" evidence="8">
    <location>
        <begin position="27"/>
        <end position="36"/>
    </location>
</feature>
<feature type="transmembrane region" description="Helical" evidence="9">
    <location>
        <begin position="534"/>
        <end position="555"/>
    </location>
</feature>
<evidence type="ECO:0000256" key="2">
    <source>
        <dbReference type="ARBA" id="ARBA00008170"/>
    </source>
</evidence>
<evidence type="ECO:0000256" key="5">
    <source>
        <dbReference type="ARBA" id="ARBA00022989"/>
    </source>
</evidence>
<dbReference type="FunFam" id="1.20.1420.30:FF:000024">
    <property type="entry name" value="Calcium/proton exchanger, variant"/>
    <property type="match status" value="1"/>
</dbReference>
<feature type="compositionally biased region" description="Low complexity" evidence="8">
    <location>
        <begin position="372"/>
        <end position="390"/>
    </location>
</feature>
<feature type="compositionally biased region" description="Basic and acidic residues" evidence="8">
    <location>
        <begin position="62"/>
        <end position="77"/>
    </location>
</feature>
<feature type="domain" description="Sodium/calcium exchanger membrane region" evidence="10">
    <location>
        <begin position="439"/>
        <end position="580"/>
    </location>
</feature>
<dbReference type="GO" id="GO:0000329">
    <property type="term" value="C:fungal-type vacuole membrane"/>
    <property type="evidence" value="ECO:0007669"/>
    <property type="project" value="TreeGrafter"/>
</dbReference>
<evidence type="ECO:0000256" key="4">
    <source>
        <dbReference type="ARBA" id="ARBA00022692"/>
    </source>
</evidence>
<keyword evidence="12" id="KW-1185">Reference proteome</keyword>
<dbReference type="GO" id="GO:0006874">
    <property type="term" value="P:intracellular calcium ion homeostasis"/>
    <property type="evidence" value="ECO:0007669"/>
    <property type="project" value="TreeGrafter"/>
</dbReference>
<dbReference type="EMBL" id="KV417283">
    <property type="protein sequence ID" value="KZO96679.1"/>
    <property type="molecule type" value="Genomic_DNA"/>
</dbReference>
<feature type="domain" description="Sodium/calcium exchanger membrane region" evidence="10">
    <location>
        <begin position="154"/>
        <end position="323"/>
    </location>
</feature>
<feature type="compositionally biased region" description="Acidic residues" evidence="8">
    <location>
        <begin position="419"/>
        <end position="428"/>
    </location>
</feature>
<evidence type="ECO:0000256" key="8">
    <source>
        <dbReference type="SAM" id="MobiDB-lite"/>
    </source>
</evidence>
<comment type="similarity">
    <text evidence="2">Belongs to the Ca(2+):cation antiporter (CaCA) (TC 2.A.19) family.</text>
</comment>
<protein>
    <submittedName>
        <fullName evidence="11">Calcium/proton exchanger</fullName>
    </submittedName>
</protein>
<evidence type="ECO:0000313" key="11">
    <source>
        <dbReference type="EMBL" id="KZO96679.1"/>
    </source>
</evidence>
<dbReference type="Proteomes" id="UP000076738">
    <property type="component" value="Unassembled WGS sequence"/>
</dbReference>
<dbReference type="AlphaFoldDB" id="A0A167MG47"/>
<accession>A0A167MG47</accession>
<dbReference type="PANTHER" id="PTHR31503">
    <property type="entry name" value="VACUOLAR CALCIUM ION TRANSPORTER"/>
    <property type="match status" value="1"/>
</dbReference>
<dbReference type="STRING" id="1330018.A0A167MG47"/>
<dbReference type="PANTHER" id="PTHR31503:SF20">
    <property type="entry name" value="CA(2+)_H(+) EXCHANGER, PUTATIVE (EUROFUNG)-RELATED"/>
    <property type="match status" value="1"/>
</dbReference>
<dbReference type="InterPro" id="IPR004837">
    <property type="entry name" value="NaCa_Exmemb"/>
</dbReference>
<keyword evidence="6" id="KW-0406">Ion transport</keyword>
<keyword evidence="3" id="KW-0813">Transport</keyword>
<evidence type="ECO:0000256" key="3">
    <source>
        <dbReference type="ARBA" id="ARBA00022448"/>
    </source>
</evidence>
<dbReference type="InterPro" id="IPR044880">
    <property type="entry name" value="NCX_ion-bd_dom_sf"/>
</dbReference>
<evidence type="ECO:0000256" key="7">
    <source>
        <dbReference type="ARBA" id="ARBA00023136"/>
    </source>
</evidence>
<dbReference type="GO" id="GO:0015369">
    <property type="term" value="F:calcium:proton antiporter activity"/>
    <property type="evidence" value="ECO:0007669"/>
    <property type="project" value="TreeGrafter"/>
</dbReference>
<name>A0A167MG47_CALVF</name>
<feature type="transmembrane region" description="Helical" evidence="9">
    <location>
        <begin position="562"/>
        <end position="582"/>
    </location>
</feature>
<feature type="region of interest" description="Disordered" evidence="8">
    <location>
        <begin position="358"/>
        <end position="428"/>
    </location>
</feature>
<keyword evidence="7 9" id="KW-0472">Membrane</keyword>
<feature type="transmembrane region" description="Helical" evidence="9">
    <location>
        <begin position="186"/>
        <end position="208"/>
    </location>
</feature>
<feature type="region of interest" description="Disordered" evidence="8">
    <location>
        <begin position="1"/>
        <end position="92"/>
    </location>
</feature>
<evidence type="ECO:0000259" key="10">
    <source>
        <dbReference type="Pfam" id="PF01699"/>
    </source>
</evidence>
<evidence type="ECO:0000313" key="12">
    <source>
        <dbReference type="Proteomes" id="UP000076738"/>
    </source>
</evidence>
<dbReference type="Gene3D" id="1.20.1420.30">
    <property type="entry name" value="NCX, central ion-binding region"/>
    <property type="match status" value="2"/>
</dbReference>
<dbReference type="Pfam" id="PF01699">
    <property type="entry name" value="Na_Ca_ex"/>
    <property type="match status" value="2"/>
</dbReference>
<feature type="transmembrane region" description="Helical" evidence="9">
    <location>
        <begin position="214"/>
        <end position="237"/>
    </location>
</feature>
<feature type="transmembrane region" description="Helical" evidence="9">
    <location>
        <begin position="258"/>
        <end position="279"/>
    </location>
</feature>
<feature type="transmembrane region" description="Helical" evidence="9">
    <location>
        <begin position="434"/>
        <end position="452"/>
    </location>
</feature>
<gene>
    <name evidence="11" type="ORF">CALVIDRAFT_537031</name>
</gene>
<feature type="transmembrane region" description="Helical" evidence="9">
    <location>
        <begin position="154"/>
        <end position="174"/>
    </location>
</feature>
<keyword evidence="4 9" id="KW-0812">Transmembrane</keyword>
<comment type="subcellular location">
    <subcellularLocation>
        <location evidence="1">Endomembrane system</location>
        <topology evidence="1">Multi-pass membrane protein</topology>
    </subcellularLocation>
</comment>
<evidence type="ECO:0000256" key="6">
    <source>
        <dbReference type="ARBA" id="ARBA00023065"/>
    </source>
</evidence>
<proteinExistence type="inferred from homology"/>
<evidence type="ECO:0000256" key="9">
    <source>
        <dbReference type="SAM" id="Phobius"/>
    </source>
</evidence>
<evidence type="ECO:0000256" key="1">
    <source>
        <dbReference type="ARBA" id="ARBA00004127"/>
    </source>
</evidence>